<dbReference type="GO" id="GO:0005789">
    <property type="term" value="C:endoplasmic reticulum membrane"/>
    <property type="evidence" value="ECO:0007669"/>
    <property type="project" value="TreeGrafter"/>
</dbReference>
<dbReference type="PANTHER" id="PTHR46187:SF3">
    <property type="entry name" value="ALKALINE CERAMIDASE 3"/>
    <property type="match status" value="1"/>
</dbReference>
<feature type="transmembrane region" description="Helical" evidence="9">
    <location>
        <begin position="58"/>
        <end position="82"/>
    </location>
</feature>
<evidence type="ECO:0000256" key="4">
    <source>
        <dbReference type="ARBA" id="ARBA00022801"/>
    </source>
</evidence>
<evidence type="ECO:0000313" key="11">
    <source>
        <dbReference type="Proteomes" id="UP000693970"/>
    </source>
</evidence>
<keyword evidence="7" id="KW-0479">Metal-binding</keyword>
<feature type="binding site" evidence="8">
    <location>
        <position position="346"/>
    </location>
    <ligand>
        <name>Zn(2+)</name>
        <dbReference type="ChEBI" id="CHEBI:29105"/>
        <note>catalytic</note>
    </ligand>
</feature>
<dbReference type="GO" id="GO:0016811">
    <property type="term" value="F:hydrolase activity, acting on carbon-nitrogen (but not peptide) bonds, in linear amides"/>
    <property type="evidence" value="ECO:0007669"/>
    <property type="project" value="InterPro"/>
</dbReference>
<dbReference type="EMBL" id="JAGRRH010000019">
    <property type="protein sequence ID" value="KAG7349470.1"/>
    <property type="molecule type" value="Genomic_DNA"/>
</dbReference>
<evidence type="ECO:0000256" key="5">
    <source>
        <dbReference type="ARBA" id="ARBA00022989"/>
    </source>
</evidence>
<dbReference type="GO" id="GO:0046513">
    <property type="term" value="P:ceramide biosynthetic process"/>
    <property type="evidence" value="ECO:0007669"/>
    <property type="project" value="TreeGrafter"/>
</dbReference>
<keyword evidence="11" id="KW-1185">Reference proteome</keyword>
<evidence type="ECO:0000256" key="2">
    <source>
        <dbReference type="ARBA" id="ARBA00009780"/>
    </source>
</evidence>
<keyword evidence="8" id="KW-0862">Zinc</keyword>
<comment type="subcellular location">
    <subcellularLocation>
        <location evidence="1">Membrane</location>
        <topology evidence="1">Multi-pass membrane protein</topology>
    </subcellularLocation>
</comment>
<evidence type="ECO:0000256" key="7">
    <source>
        <dbReference type="PIRSR" id="PIRSR608901-1"/>
    </source>
</evidence>
<reference evidence="10" key="1">
    <citation type="journal article" date="2021" name="Sci. Rep.">
        <title>Diploid genomic architecture of Nitzschia inconspicua, an elite biomass production diatom.</title>
        <authorList>
            <person name="Oliver A."/>
            <person name="Podell S."/>
            <person name="Pinowska A."/>
            <person name="Traller J.C."/>
            <person name="Smith S.R."/>
            <person name="McClure R."/>
            <person name="Beliaev A."/>
            <person name="Bohutskyi P."/>
            <person name="Hill E.A."/>
            <person name="Rabines A."/>
            <person name="Zheng H."/>
            <person name="Allen L.Z."/>
            <person name="Kuo A."/>
            <person name="Grigoriev I.V."/>
            <person name="Allen A.E."/>
            <person name="Hazlebeck D."/>
            <person name="Allen E.E."/>
        </authorList>
    </citation>
    <scope>NUCLEOTIDE SEQUENCE</scope>
    <source>
        <strain evidence="10">Hildebrandi</strain>
    </source>
</reference>
<comment type="similarity">
    <text evidence="2">Belongs to the alkaline ceramidase family.</text>
</comment>
<dbReference type="InterPro" id="IPR008901">
    <property type="entry name" value="ACER"/>
</dbReference>
<comment type="caution">
    <text evidence="10">The sequence shown here is derived from an EMBL/GenBank/DDBJ whole genome shotgun (WGS) entry which is preliminary data.</text>
</comment>
<keyword evidence="4" id="KW-0378">Hydrolase</keyword>
<sequence length="391" mass="44158">MYFRVEIENEEPPRKPAKFYHTPTDVNYQRIFTLPWNAQKLVNQNTIPRRQTNPTLKLLWGCLATFILMVAASAIIATPILFHGQSLFHQTEKNASIDVSSSINFCEIDFVDHPWVAEPANTASSLASYIPLALLGLYGPPSIEWRLPPNHNRRFRMSYISLLAIGIGSTLLHALLTGLAQGGDELPMLWFMASLSFICLDLILCGLKKTKGTSVNSKKLQWLFSVSALGATLVYLLCRENFLPFYIMFIAYSWITLISLIMISFVLEWKDITFKTTVLLPLAICTSLHAIFGLISWTSEMLFCNTIISQYQNQQESVHGTPNTLDGITHVLLPWFFNRGVHLCWHCSSALLAFLGIQTLLAAKGTQLGWGEAHIRWWGAPYVSFQKVKNQ</sequence>
<feature type="transmembrane region" description="Helical" evidence="9">
    <location>
        <begin position="219"/>
        <end position="237"/>
    </location>
</feature>
<keyword evidence="7" id="KW-0106">Calcium</keyword>
<feature type="binding site" evidence="7">
    <location>
        <position position="107"/>
    </location>
    <ligand>
        <name>Ca(2+)</name>
        <dbReference type="ChEBI" id="CHEBI:29108"/>
    </ligand>
</feature>
<feature type="binding site" evidence="8">
    <location>
        <position position="173"/>
    </location>
    <ligand>
        <name>Zn(2+)</name>
        <dbReference type="ChEBI" id="CHEBI:29105"/>
        <note>catalytic</note>
    </ligand>
</feature>
<keyword evidence="3 9" id="KW-0812">Transmembrane</keyword>
<feature type="transmembrane region" description="Helical" evidence="9">
    <location>
        <begin position="278"/>
        <end position="297"/>
    </location>
</feature>
<keyword evidence="6 9" id="KW-0472">Membrane</keyword>
<feature type="transmembrane region" description="Helical" evidence="9">
    <location>
        <begin position="120"/>
        <end position="138"/>
    </location>
</feature>
<accession>A0A9K3KUK7</accession>
<reference evidence="10" key="2">
    <citation type="submission" date="2021-04" db="EMBL/GenBank/DDBJ databases">
        <authorList>
            <person name="Podell S."/>
        </authorList>
    </citation>
    <scope>NUCLEOTIDE SEQUENCE</scope>
    <source>
        <strain evidence="10">Hildebrandi</strain>
    </source>
</reference>
<evidence type="ECO:0000256" key="9">
    <source>
        <dbReference type="SAM" id="Phobius"/>
    </source>
</evidence>
<dbReference type="GO" id="GO:0046872">
    <property type="term" value="F:metal ion binding"/>
    <property type="evidence" value="ECO:0007669"/>
    <property type="project" value="UniProtKB-KW"/>
</dbReference>
<feature type="binding site" evidence="8">
    <location>
        <position position="342"/>
    </location>
    <ligand>
        <name>Zn(2+)</name>
        <dbReference type="ChEBI" id="CHEBI:29105"/>
        <note>catalytic</note>
    </ligand>
</feature>
<feature type="transmembrane region" description="Helical" evidence="9">
    <location>
        <begin position="243"/>
        <end position="266"/>
    </location>
</feature>
<evidence type="ECO:0000256" key="3">
    <source>
        <dbReference type="ARBA" id="ARBA00022692"/>
    </source>
</evidence>
<dbReference type="PANTHER" id="PTHR46187">
    <property type="entry name" value="ALKALINE CERAMIDASE 3"/>
    <property type="match status" value="1"/>
</dbReference>
<feature type="transmembrane region" description="Helical" evidence="9">
    <location>
        <begin position="188"/>
        <end position="207"/>
    </location>
</feature>
<protein>
    <submittedName>
        <fullName evidence="10">Ceramidase</fullName>
    </submittedName>
</protein>
<dbReference type="Pfam" id="PF05875">
    <property type="entry name" value="Ceramidase"/>
    <property type="match status" value="1"/>
</dbReference>
<feature type="transmembrane region" description="Helical" evidence="9">
    <location>
        <begin position="159"/>
        <end position="176"/>
    </location>
</feature>
<dbReference type="Proteomes" id="UP000693970">
    <property type="component" value="Unassembled WGS sequence"/>
</dbReference>
<dbReference type="GO" id="GO:0046514">
    <property type="term" value="P:ceramide catabolic process"/>
    <property type="evidence" value="ECO:0007669"/>
    <property type="project" value="TreeGrafter"/>
</dbReference>
<evidence type="ECO:0000256" key="8">
    <source>
        <dbReference type="PIRSR" id="PIRSR608901-2"/>
    </source>
</evidence>
<dbReference type="OrthoDB" id="187171at2759"/>
<evidence type="ECO:0000256" key="6">
    <source>
        <dbReference type="ARBA" id="ARBA00023136"/>
    </source>
</evidence>
<organism evidence="10 11">
    <name type="scientific">Nitzschia inconspicua</name>
    <dbReference type="NCBI Taxonomy" id="303405"/>
    <lineage>
        <taxon>Eukaryota</taxon>
        <taxon>Sar</taxon>
        <taxon>Stramenopiles</taxon>
        <taxon>Ochrophyta</taxon>
        <taxon>Bacillariophyta</taxon>
        <taxon>Bacillariophyceae</taxon>
        <taxon>Bacillariophycidae</taxon>
        <taxon>Bacillariales</taxon>
        <taxon>Bacillariaceae</taxon>
        <taxon>Nitzschia</taxon>
    </lineage>
</organism>
<proteinExistence type="inferred from homology"/>
<feature type="binding site" evidence="7">
    <location>
        <position position="118"/>
    </location>
    <ligand>
        <name>Ca(2+)</name>
        <dbReference type="ChEBI" id="CHEBI:29108"/>
    </ligand>
</feature>
<name>A0A9K3KUK7_9STRA</name>
<keyword evidence="5 9" id="KW-1133">Transmembrane helix</keyword>
<gene>
    <name evidence="10" type="ORF">IV203_012067</name>
</gene>
<dbReference type="AlphaFoldDB" id="A0A9K3KUK7"/>
<evidence type="ECO:0000256" key="1">
    <source>
        <dbReference type="ARBA" id="ARBA00004141"/>
    </source>
</evidence>
<comment type="cofactor">
    <cofactor evidence="8">
        <name>Zn(2+)</name>
        <dbReference type="ChEBI" id="CHEBI:29105"/>
    </cofactor>
</comment>
<evidence type="ECO:0000313" key="10">
    <source>
        <dbReference type="EMBL" id="KAG7349470.1"/>
    </source>
</evidence>